<dbReference type="EMBL" id="MCFG01000122">
    <property type="protein sequence ID" value="ORX81277.1"/>
    <property type="molecule type" value="Genomic_DNA"/>
</dbReference>
<evidence type="ECO:0000256" key="1">
    <source>
        <dbReference type="SAM" id="Coils"/>
    </source>
</evidence>
<sequence>MKIDNKNYANLSISEITNTRLGVLNRKNTGVVEIMILEACDRCIQGKIKWQLTRALIAYPSPIEIDSDDFEEFVSEIEKGKIERLSKEKSKDKSLDETEQLIYHSIHVLYCQLIRNSLFYVLKRFIQAQLNLTYDENEPDYKKILTDNWKKISFTNLKKSLIVHISKQKNFLPLRIPKYYKSKNFPKLSNAVLHKKKSGPLNTGHHLPSLTVENNNSNNEENQNSFQTNNINIDSPSNNDQNSPTKVNFIDSNDENKYEVNKSINNTEDQTFNPDMNNNEKNGILTEEEQLILRKTPSMDLLKKSPYLLLRLLACMKPIPSLDNYPREKKLIESIIETVKMEESLNAEFISNLGDSLSILGEEKEEKIHDSQNNSNSSLSKLGDENEEIYNSQSNSSLSINNNKSNNNIPATTYNIINNIIIINNNNSNNNNNNTLENNTLFNNNENKENKENSNETNANNKKINLLEELNLAIDNYRKNNKNKSIMNDISIQSPNNLINSIILKNFESTCKNEYKVPTYVTTVVPSNNSIESTSTNLNNIINNKNTLESTENKNNNLLKPVKIENKKPFDINTLDLTKNASTGNRFDKKINTNTINNSHIIQKVNMNFSIKKDILNTKKYNHTTTTNDKSLLSNNTFINNNENNLKTPTNQNSNNEILKDKPNTMHNEENHISLAQGSSINLRATNYNATTSITTATVYESRNKMVAKNDCLSSNNLTHLTKEIPPSQYNVNKENNKEIKPLLKKSFSIHEQPHRKRYLKNLNKLESKNHNENSHNDDNNNNTNNNNNNNNNNQLSNIKKSRHKKKYNHFIPVNLEDIITDVKEKAINVVKEGKVKLNSYSNNVYHRKYSNNNKLDDINSNSSSSLSKSPLELSHNTNSSNGSPSLITPTSSTPTTFTTTSTVTTSIVKKGKNRVHHHLLYSKEPTHPDNFYEDSNRENDYYPISSRSSSFYDSEKNVAENGFQTPSSSPTNPLKTINSSKKKQKH</sequence>
<feature type="region of interest" description="Disordered" evidence="2">
    <location>
        <begin position="428"/>
        <end position="459"/>
    </location>
</feature>
<feature type="compositionally biased region" description="Low complexity" evidence="2">
    <location>
        <begin position="780"/>
        <end position="794"/>
    </location>
</feature>
<dbReference type="OrthoDB" id="2160389at2759"/>
<feature type="compositionally biased region" description="Basic and acidic residues" evidence="2">
    <location>
        <begin position="769"/>
        <end position="779"/>
    </location>
</feature>
<dbReference type="AlphaFoldDB" id="A0A1Y1X665"/>
<feature type="compositionally biased region" description="Low complexity" evidence="2">
    <location>
        <begin position="884"/>
        <end position="903"/>
    </location>
</feature>
<feature type="coiled-coil region" evidence="1">
    <location>
        <begin position="460"/>
        <end position="487"/>
    </location>
</feature>
<name>A0A1Y1X665_9FUNG</name>
<evidence type="ECO:0000256" key="2">
    <source>
        <dbReference type="SAM" id="MobiDB-lite"/>
    </source>
</evidence>
<feature type="region of interest" description="Disordered" evidence="2">
    <location>
        <begin position="851"/>
        <end position="903"/>
    </location>
</feature>
<organism evidence="3 4">
    <name type="scientific">Anaeromyces robustus</name>
    <dbReference type="NCBI Taxonomy" id="1754192"/>
    <lineage>
        <taxon>Eukaryota</taxon>
        <taxon>Fungi</taxon>
        <taxon>Fungi incertae sedis</taxon>
        <taxon>Chytridiomycota</taxon>
        <taxon>Chytridiomycota incertae sedis</taxon>
        <taxon>Neocallimastigomycetes</taxon>
        <taxon>Neocallimastigales</taxon>
        <taxon>Neocallimastigaceae</taxon>
        <taxon>Anaeromyces</taxon>
    </lineage>
</organism>
<gene>
    <name evidence="3" type="ORF">BCR32DRAFT_12981</name>
</gene>
<proteinExistence type="predicted"/>
<feature type="region of interest" description="Disordered" evidence="2">
    <location>
        <begin position="945"/>
        <end position="987"/>
    </location>
</feature>
<protein>
    <submittedName>
        <fullName evidence="3">Uncharacterized protein</fullName>
    </submittedName>
</protein>
<feature type="compositionally biased region" description="Low complexity" evidence="2">
    <location>
        <begin position="213"/>
        <end position="244"/>
    </location>
</feature>
<feature type="region of interest" description="Disordered" evidence="2">
    <location>
        <begin position="196"/>
        <end position="256"/>
    </location>
</feature>
<feature type="region of interest" description="Disordered" evidence="2">
    <location>
        <begin position="920"/>
        <end position="939"/>
    </location>
</feature>
<feature type="compositionally biased region" description="Low complexity" evidence="2">
    <location>
        <begin position="851"/>
        <end position="870"/>
    </location>
</feature>
<comment type="caution">
    <text evidence="3">The sequence shown here is derived from an EMBL/GenBank/DDBJ whole genome shotgun (WGS) entry which is preliminary data.</text>
</comment>
<evidence type="ECO:0000313" key="4">
    <source>
        <dbReference type="Proteomes" id="UP000193944"/>
    </source>
</evidence>
<keyword evidence="1" id="KW-0175">Coiled coil</keyword>
<evidence type="ECO:0000313" key="3">
    <source>
        <dbReference type="EMBL" id="ORX81277.1"/>
    </source>
</evidence>
<feature type="region of interest" description="Disordered" evidence="2">
    <location>
        <begin position="769"/>
        <end position="797"/>
    </location>
</feature>
<reference evidence="3 4" key="1">
    <citation type="submission" date="2016-08" db="EMBL/GenBank/DDBJ databases">
        <title>A Parts List for Fungal Cellulosomes Revealed by Comparative Genomics.</title>
        <authorList>
            <consortium name="DOE Joint Genome Institute"/>
            <person name="Haitjema C.H."/>
            <person name="Gilmore S.P."/>
            <person name="Henske J.K."/>
            <person name="Solomon K.V."/>
            <person name="De Groot R."/>
            <person name="Kuo A."/>
            <person name="Mondo S.J."/>
            <person name="Salamov A.A."/>
            <person name="Labutti K."/>
            <person name="Zhao Z."/>
            <person name="Chiniquy J."/>
            <person name="Barry K."/>
            <person name="Brewer H.M."/>
            <person name="Purvine S.O."/>
            <person name="Wright A.T."/>
            <person name="Boxma B."/>
            <person name="Van Alen T."/>
            <person name="Hackstein J.H."/>
            <person name="Baker S.E."/>
            <person name="Grigoriev I.V."/>
            <person name="O'Malley M.A."/>
        </authorList>
    </citation>
    <scope>NUCLEOTIDE SEQUENCE [LARGE SCALE GENOMIC DNA]</scope>
    <source>
        <strain evidence="3 4">S4</strain>
    </source>
</reference>
<dbReference type="Proteomes" id="UP000193944">
    <property type="component" value="Unassembled WGS sequence"/>
</dbReference>
<feature type="compositionally biased region" description="Polar residues" evidence="2">
    <location>
        <begin position="963"/>
        <end position="980"/>
    </location>
</feature>
<accession>A0A1Y1X665</accession>
<keyword evidence="4" id="KW-1185">Reference proteome</keyword>
<feature type="compositionally biased region" description="Low complexity" evidence="2">
    <location>
        <begin position="428"/>
        <end position="445"/>
    </location>
</feature>
<reference evidence="3 4" key="2">
    <citation type="submission" date="2016-08" db="EMBL/GenBank/DDBJ databases">
        <title>Pervasive Adenine N6-methylation of Active Genes in Fungi.</title>
        <authorList>
            <consortium name="DOE Joint Genome Institute"/>
            <person name="Mondo S.J."/>
            <person name="Dannebaum R.O."/>
            <person name="Kuo R.C."/>
            <person name="Labutti K."/>
            <person name="Haridas S."/>
            <person name="Kuo A."/>
            <person name="Salamov A."/>
            <person name="Ahrendt S.R."/>
            <person name="Lipzen A."/>
            <person name="Sullivan W."/>
            <person name="Andreopoulos W.B."/>
            <person name="Clum A."/>
            <person name="Lindquist E."/>
            <person name="Daum C."/>
            <person name="Ramamoorthy G.K."/>
            <person name="Gryganskyi A."/>
            <person name="Culley D."/>
            <person name="Magnuson J.K."/>
            <person name="James T.Y."/>
            <person name="O'Malley M.A."/>
            <person name="Stajich J.E."/>
            <person name="Spatafora J.W."/>
            <person name="Visel A."/>
            <person name="Grigoriev I.V."/>
        </authorList>
    </citation>
    <scope>NUCLEOTIDE SEQUENCE [LARGE SCALE GENOMIC DNA]</scope>
    <source>
        <strain evidence="3 4">S4</strain>
    </source>
</reference>